<evidence type="ECO:0000313" key="2">
    <source>
        <dbReference type="Proteomes" id="UP000504609"/>
    </source>
</evidence>
<evidence type="ECO:0000256" key="1">
    <source>
        <dbReference type="SAM" id="MobiDB-lite"/>
    </source>
</evidence>
<dbReference type="PANTHER" id="PTHR34460">
    <property type="entry name" value="VITELLOGENIN-LIKE PROTEIN"/>
    <property type="match status" value="1"/>
</dbReference>
<dbReference type="Proteomes" id="UP000504609">
    <property type="component" value="Unplaced"/>
</dbReference>
<dbReference type="AlphaFoldDB" id="A0A6J1EQE2"/>
<feature type="region of interest" description="Disordered" evidence="1">
    <location>
        <begin position="442"/>
        <end position="478"/>
    </location>
</feature>
<dbReference type="GeneID" id="111436754"/>
<feature type="compositionally biased region" description="Low complexity" evidence="1">
    <location>
        <begin position="126"/>
        <end position="143"/>
    </location>
</feature>
<feature type="region of interest" description="Disordered" evidence="1">
    <location>
        <begin position="341"/>
        <end position="368"/>
    </location>
</feature>
<feature type="region of interest" description="Disordered" evidence="1">
    <location>
        <begin position="262"/>
        <end position="317"/>
    </location>
</feature>
<sequence length="478" mass="50900">MEKSQYSTCYCEISGQFVCSLIPTFLPYFNAFLSSSSSSSRVLSLCNFTSETFFTANFIRLTMMRIDAITAPLPAADGKVGVGLDDDMTDGMQCSDHPYRSNPGGICAICLQEKLGKLVSSSLPLPIRGSSSSPSSPSIGSESNVHAGSGGGGGAPLSSSSSSNAISIGGCASKTVNFNVNGVVCHYHDTRRARIPFLLAKKKKKVVTVGAEYNPNNDVVFKRSKSTTAPRRGQFLVDGDDCGDFSSRKRGGFWSFLHYHAPSSSKSHAPRKMESNNNKGTGGNLGANSTILEEDESPNSHTTSFERKVSRSRSVGCGSRSFSGDFFERISTGFGDCTLRRVESQRESKSSKVSTGGNTSHRNSAGVEHHCIKERVKCGGLFSGFMMTSSSSSSSSSSYVASSSADDLSRKPTPAAAAAGPLISSGWSRTLTWAFASPMRAFKPSNSKDRKRSIIRQASENNPTPNLNAIPSLLAVRS</sequence>
<gene>
    <name evidence="3" type="primary">LOC111436754</name>
</gene>
<dbReference type="PANTHER" id="PTHR34460:SF2">
    <property type="entry name" value="OS04G0405500 PROTEIN"/>
    <property type="match status" value="1"/>
</dbReference>
<feature type="compositionally biased region" description="Polar residues" evidence="1">
    <location>
        <begin position="456"/>
        <end position="469"/>
    </location>
</feature>
<dbReference type="KEGG" id="cmos:111436754"/>
<feature type="compositionally biased region" description="Polar residues" evidence="1">
    <location>
        <begin position="351"/>
        <end position="363"/>
    </location>
</feature>
<dbReference type="RefSeq" id="XP_022930241.1">
    <property type="nucleotide sequence ID" value="XM_023074473.1"/>
</dbReference>
<accession>A0A6J1EQE2</accession>
<protein>
    <submittedName>
        <fullName evidence="3">Uncharacterized protein LOC111436754</fullName>
    </submittedName>
</protein>
<name>A0A6J1EQE2_CUCMO</name>
<proteinExistence type="predicted"/>
<keyword evidence="2" id="KW-1185">Reference proteome</keyword>
<feature type="compositionally biased region" description="Basic and acidic residues" evidence="1">
    <location>
        <begin position="341"/>
        <end position="350"/>
    </location>
</feature>
<feature type="region of interest" description="Disordered" evidence="1">
    <location>
        <begin position="126"/>
        <end position="159"/>
    </location>
</feature>
<organism evidence="2 3">
    <name type="scientific">Cucurbita moschata</name>
    <name type="common">Winter crookneck squash</name>
    <name type="synonym">Cucurbita pepo var. moschata</name>
    <dbReference type="NCBI Taxonomy" id="3662"/>
    <lineage>
        <taxon>Eukaryota</taxon>
        <taxon>Viridiplantae</taxon>
        <taxon>Streptophyta</taxon>
        <taxon>Embryophyta</taxon>
        <taxon>Tracheophyta</taxon>
        <taxon>Spermatophyta</taxon>
        <taxon>Magnoliopsida</taxon>
        <taxon>eudicotyledons</taxon>
        <taxon>Gunneridae</taxon>
        <taxon>Pentapetalae</taxon>
        <taxon>rosids</taxon>
        <taxon>fabids</taxon>
        <taxon>Cucurbitales</taxon>
        <taxon>Cucurbitaceae</taxon>
        <taxon>Cucurbiteae</taxon>
        <taxon>Cucurbita</taxon>
    </lineage>
</organism>
<evidence type="ECO:0000313" key="3">
    <source>
        <dbReference type="RefSeq" id="XP_022930241.1"/>
    </source>
</evidence>
<reference evidence="3" key="1">
    <citation type="submission" date="2025-08" db="UniProtKB">
        <authorList>
            <consortium name="RefSeq"/>
        </authorList>
    </citation>
    <scope>IDENTIFICATION</scope>
    <source>
        <tissue evidence="3">Young leaves</tissue>
    </source>
</reference>